<evidence type="ECO:0000313" key="1">
    <source>
        <dbReference type="EMBL" id="ETO21059.1"/>
    </source>
</evidence>
<comment type="caution">
    <text evidence="1">The sequence shown here is derived from an EMBL/GenBank/DDBJ whole genome shotgun (WGS) entry which is preliminary data.</text>
</comment>
<proteinExistence type="predicted"/>
<gene>
    <name evidence="1" type="ORF">RFI_16145</name>
</gene>
<dbReference type="Proteomes" id="UP000023152">
    <property type="component" value="Unassembled WGS sequence"/>
</dbReference>
<organism evidence="1 2">
    <name type="scientific">Reticulomyxa filosa</name>
    <dbReference type="NCBI Taxonomy" id="46433"/>
    <lineage>
        <taxon>Eukaryota</taxon>
        <taxon>Sar</taxon>
        <taxon>Rhizaria</taxon>
        <taxon>Retaria</taxon>
        <taxon>Foraminifera</taxon>
        <taxon>Monothalamids</taxon>
        <taxon>Reticulomyxidae</taxon>
        <taxon>Reticulomyxa</taxon>
    </lineage>
</organism>
<keyword evidence="2" id="KW-1185">Reference proteome</keyword>
<feature type="non-terminal residue" evidence="1">
    <location>
        <position position="258"/>
    </location>
</feature>
<evidence type="ECO:0000313" key="2">
    <source>
        <dbReference type="Proteomes" id="UP000023152"/>
    </source>
</evidence>
<dbReference type="EMBL" id="ASPP01011977">
    <property type="protein sequence ID" value="ETO21059.1"/>
    <property type="molecule type" value="Genomic_DNA"/>
</dbReference>
<name>X6N5N5_RETFI</name>
<feature type="non-terminal residue" evidence="1">
    <location>
        <position position="1"/>
    </location>
</feature>
<accession>X6N5N5</accession>
<sequence>PPPPPPKKKKKKKKSSKGVVCFVDLDDTLDDVPPALALAVDYETKMAAQEHEIANANMRDERYTPPNYNIPIVMDLPEGIAPVLPSQDKAMPDTEVAATVAITAIAIATTATTATTTTNAITIAASAAATFAPMNTDKGMNGSLNGNDRDDEMDTRGFVKLEIFTELEDTKNETTQELHTQLELPGSVRPSFGATGDKLVNLSVIGSDDLPDGEDRFMRHHYAPSLPPQLSTTSDIPNLSFKDSLKNSMQFFFFFCLF</sequence>
<reference evidence="1 2" key="1">
    <citation type="journal article" date="2013" name="Curr. Biol.">
        <title>The Genome of the Foraminiferan Reticulomyxa filosa.</title>
        <authorList>
            <person name="Glockner G."/>
            <person name="Hulsmann N."/>
            <person name="Schleicher M."/>
            <person name="Noegel A.A."/>
            <person name="Eichinger L."/>
            <person name="Gallinger C."/>
            <person name="Pawlowski J."/>
            <person name="Sierra R."/>
            <person name="Euteneuer U."/>
            <person name="Pillet L."/>
            <person name="Moustafa A."/>
            <person name="Platzer M."/>
            <person name="Groth M."/>
            <person name="Szafranski K."/>
            <person name="Schliwa M."/>
        </authorList>
    </citation>
    <scope>NUCLEOTIDE SEQUENCE [LARGE SCALE GENOMIC DNA]</scope>
</reference>
<protein>
    <submittedName>
        <fullName evidence="1">Uncharacterized protein</fullName>
    </submittedName>
</protein>
<dbReference type="AlphaFoldDB" id="X6N5N5"/>